<proteinExistence type="predicted"/>
<organism evidence="1 2">
    <name type="scientific">Cordylochernes scorpioides</name>
    <dbReference type="NCBI Taxonomy" id="51811"/>
    <lineage>
        <taxon>Eukaryota</taxon>
        <taxon>Metazoa</taxon>
        <taxon>Ecdysozoa</taxon>
        <taxon>Arthropoda</taxon>
        <taxon>Chelicerata</taxon>
        <taxon>Arachnida</taxon>
        <taxon>Pseudoscorpiones</taxon>
        <taxon>Cheliferoidea</taxon>
        <taxon>Chernetidae</taxon>
        <taxon>Cordylochernes</taxon>
    </lineage>
</organism>
<keyword evidence="2" id="KW-1185">Reference proteome</keyword>
<sequence length="134" mass="15011">MVSHRSYLARTRAITAKRRRVPGYESCSGEVDCERTQRCYSRTDVVRKHRGQVAEERITRVLEGIAMGGQKPSAFLSQIQQLAGGNISEDVIKVLWTQPLPPSVRDILSVSQELNLVELAELGDKIHVATRVQL</sequence>
<name>A0ABY6KGY3_9ARAC</name>
<dbReference type="Proteomes" id="UP001235939">
    <property type="component" value="Chromosome 04"/>
</dbReference>
<dbReference type="EMBL" id="CP092866">
    <property type="protein sequence ID" value="UYV66905.1"/>
    <property type="molecule type" value="Genomic_DNA"/>
</dbReference>
<evidence type="ECO:0000313" key="1">
    <source>
        <dbReference type="EMBL" id="UYV66905.1"/>
    </source>
</evidence>
<protein>
    <submittedName>
        <fullName evidence="1">Transposition</fullName>
    </submittedName>
</protein>
<gene>
    <name evidence="1" type="ORF">LAZ67_4003280</name>
</gene>
<evidence type="ECO:0000313" key="2">
    <source>
        <dbReference type="Proteomes" id="UP001235939"/>
    </source>
</evidence>
<reference evidence="1 2" key="1">
    <citation type="submission" date="2022-01" db="EMBL/GenBank/DDBJ databases">
        <title>A chromosomal length assembly of Cordylochernes scorpioides.</title>
        <authorList>
            <person name="Zeh D."/>
            <person name="Zeh J."/>
        </authorList>
    </citation>
    <scope>NUCLEOTIDE SEQUENCE [LARGE SCALE GENOMIC DNA]</scope>
    <source>
        <strain evidence="1">IN4F17</strain>
        <tissue evidence="1">Whole Body</tissue>
    </source>
</reference>
<dbReference type="PANTHER" id="PTHR33327:SF3">
    <property type="entry name" value="RNA-DIRECTED DNA POLYMERASE"/>
    <property type="match status" value="1"/>
</dbReference>
<accession>A0ABY6KGY3</accession>
<dbReference type="PANTHER" id="PTHR33327">
    <property type="entry name" value="ENDONUCLEASE"/>
    <property type="match status" value="1"/>
</dbReference>